<evidence type="ECO:0000256" key="1">
    <source>
        <dbReference type="SAM" id="MobiDB-lite"/>
    </source>
</evidence>
<dbReference type="EMBL" id="HBGW01060157">
    <property type="protein sequence ID" value="CAD9602069.1"/>
    <property type="molecule type" value="Transcribed_RNA"/>
</dbReference>
<reference evidence="3" key="1">
    <citation type="submission" date="2021-01" db="EMBL/GenBank/DDBJ databases">
        <authorList>
            <person name="Corre E."/>
            <person name="Pelletier E."/>
            <person name="Niang G."/>
            <person name="Scheremetjew M."/>
            <person name="Finn R."/>
            <person name="Kale V."/>
            <person name="Holt S."/>
            <person name="Cochrane G."/>
            <person name="Meng A."/>
            <person name="Brown T."/>
            <person name="Cohen L."/>
        </authorList>
    </citation>
    <scope>NUCLEOTIDE SEQUENCE</scope>
    <source>
        <strain evidence="3">RCC3387</strain>
    </source>
</reference>
<proteinExistence type="predicted"/>
<dbReference type="SUPFAM" id="SSF54928">
    <property type="entry name" value="RNA-binding domain, RBD"/>
    <property type="match status" value="1"/>
</dbReference>
<sequence>MAMSANAAPAASAPNVTLPNLRMGRLGGVRVTVKNTFLHLGTSTPASKPVLARSSSMPTPRSLDDAEVSCVERRGARNNTHVWFPRFGEVEELPQQSDRSPPRGDGNKADFVGLARPNSAGVGTGRRSASCVSASDGGRQSSAENSPEPTADSPTRPGSRAVRGDTWRDCCGTEEASDGSVEDSVANGRTTLMLRSLPEGLSRQLLEASFDEQGFAALYDFVYLPTEISTGVAYQYCFVNLVSEGAAEIFFEHFQGFTSWPVACDKGTGVHWSSALQGLDMLIQRYRNSPIMHPCVPDKVKPALYLNGARIAFPKPTSSVPAPRRRRGIVRKNKALNRA</sequence>
<gene>
    <name evidence="3" type="ORF">BRAN1462_LOCUS38294</name>
</gene>
<evidence type="ECO:0000313" key="3">
    <source>
        <dbReference type="EMBL" id="CAD9602069.1"/>
    </source>
</evidence>
<feature type="region of interest" description="Disordered" evidence="1">
    <location>
        <begin position="1"/>
        <end position="21"/>
    </location>
</feature>
<dbReference type="AlphaFoldDB" id="A0A7S2PIT3"/>
<feature type="region of interest" description="Disordered" evidence="1">
    <location>
        <begin position="92"/>
        <end position="183"/>
    </location>
</feature>
<feature type="compositionally biased region" description="Polar residues" evidence="1">
    <location>
        <begin position="130"/>
        <end position="148"/>
    </location>
</feature>
<feature type="region of interest" description="Disordered" evidence="1">
    <location>
        <begin position="43"/>
        <end position="68"/>
    </location>
</feature>
<dbReference type="Pfam" id="PF04059">
    <property type="entry name" value="RRM_2"/>
    <property type="match status" value="1"/>
</dbReference>
<evidence type="ECO:0000259" key="2">
    <source>
        <dbReference type="Pfam" id="PF04059"/>
    </source>
</evidence>
<accession>A0A7S2PIT3</accession>
<dbReference type="InterPro" id="IPR035979">
    <property type="entry name" value="RBD_domain_sf"/>
</dbReference>
<name>A0A7S2PIT3_9DINO</name>
<protein>
    <recommendedName>
        <fullName evidence="2">Mei2-like C-terminal RNA recognition motif domain-containing protein</fullName>
    </recommendedName>
</protein>
<feature type="compositionally biased region" description="Low complexity" evidence="1">
    <location>
        <begin position="1"/>
        <end position="15"/>
    </location>
</feature>
<dbReference type="GO" id="GO:0003676">
    <property type="term" value="F:nucleic acid binding"/>
    <property type="evidence" value="ECO:0007669"/>
    <property type="project" value="InterPro"/>
</dbReference>
<dbReference type="InterPro" id="IPR007201">
    <property type="entry name" value="Mei2-like_Rrm_C"/>
</dbReference>
<feature type="domain" description="Mei2-like C-terminal RNA recognition motif" evidence="2">
    <location>
        <begin position="189"/>
        <end position="286"/>
    </location>
</feature>
<organism evidence="3">
    <name type="scientific">Zooxanthella nutricula</name>
    <dbReference type="NCBI Taxonomy" id="1333877"/>
    <lineage>
        <taxon>Eukaryota</taxon>
        <taxon>Sar</taxon>
        <taxon>Alveolata</taxon>
        <taxon>Dinophyceae</taxon>
        <taxon>Peridiniales</taxon>
        <taxon>Peridiniales incertae sedis</taxon>
        <taxon>Zooxanthella</taxon>
    </lineage>
</organism>